<reference evidence="1" key="1">
    <citation type="journal article" date="2014" name="Int. J. Syst. Evol. Microbiol.">
        <title>Complete genome sequence of Corynebacterium casei LMG S-19264T (=DSM 44701T), isolated from a smear-ripened cheese.</title>
        <authorList>
            <consortium name="US DOE Joint Genome Institute (JGI-PGF)"/>
            <person name="Walter F."/>
            <person name="Albersmeier A."/>
            <person name="Kalinowski J."/>
            <person name="Ruckert C."/>
        </authorList>
    </citation>
    <scope>NUCLEOTIDE SEQUENCE</scope>
    <source>
        <strain evidence="1">JCM 14719</strain>
    </source>
</reference>
<accession>A0A8J3BFB3</accession>
<dbReference type="Proteomes" id="UP000637720">
    <property type="component" value="Unassembled WGS sequence"/>
</dbReference>
<protein>
    <submittedName>
        <fullName evidence="1">Uncharacterized protein</fullName>
    </submittedName>
</protein>
<evidence type="ECO:0000313" key="1">
    <source>
        <dbReference type="EMBL" id="GGK04757.1"/>
    </source>
</evidence>
<keyword evidence="2" id="KW-1185">Reference proteome</keyword>
<reference evidence="1" key="2">
    <citation type="submission" date="2020-09" db="EMBL/GenBank/DDBJ databases">
        <authorList>
            <person name="Sun Q."/>
            <person name="Ohkuma M."/>
        </authorList>
    </citation>
    <scope>NUCLEOTIDE SEQUENCE</scope>
    <source>
        <strain evidence="1">JCM 14719</strain>
    </source>
</reference>
<evidence type="ECO:0000313" key="2">
    <source>
        <dbReference type="Proteomes" id="UP000637720"/>
    </source>
</evidence>
<dbReference type="AlphaFoldDB" id="A0A8J3BFB3"/>
<comment type="caution">
    <text evidence="1">The sequence shown here is derived from an EMBL/GenBank/DDBJ whole genome shotgun (WGS) entry which is preliminary data.</text>
</comment>
<organism evidence="1 2">
    <name type="scientific">Calditerricola satsumensis</name>
    <dbReference type="NCBI Taxonomy" id="373054"/>
    <lineage>
        <taxon>Bacteria</taxon>
        <taxon>Bacillati</taxon>
        <taxon>Bacillota</taxon>
        <taxon>Bacilli</taxon>
        <taxon>Bacillales</taxon>
        <taxon>Bacillaceae</taxon>
        <taxon>Calditerricola</taxon>
    </lineage>
</organism>
<dbReference type="EMBL" id="BMOF01000042">
    <property type="protein sequence ID" value="GGK04757.1"/>
    <property type="molecule type" value="Genomic_DNA"/>
</dbReference>
<proteinExistence type="predicted"/>
<dbReference type="RefSeq" id="WP_054670598.1">
    <property type="nucleotide sequence ID" value="NZ_BMOF01000042.1"/>
</dbReference>
<gene>
    <name evidence="1" type="ORF">GCM10007043_18500</name>
</gene>
<name>A0A8J3BFB3_9BACI</name>
<sequence>MTEHVQRFVHDCQRLAERLRDIGAQLHVLPPLPADGEAADAQETLTRVADLVTRCREQMDRVCATLDRLPRAKREALLERFHPVSLHPADARPPEGFAPREAQVLDSGLNEVVENLGLAASLLRNLVDPLDRRRDPYAELAAELVDAADEAGVLVHELHHTWQTGWIPLQTEVEYDNRGERMGPG</sequence>